<evidence type="ECO:0000313" key="2">
    <source>
        <dbReference type="Proteomes" id="UP000800096"/>
    </source>
</evidence>
<name>A0A6A5QW91_AMPQU</name>
<gene>
    <name evidence="1" type="ORF">BDU57DRAFT_147510</name>
</gene>
<sequence length="242" mass="27374">MASLDLLADFTSFLGSSGVVFSPPYISSNGRAITETEEFRLLQDDVITGRAENQRPPNNMVATGRTDKQESLQHMKMQSGISAQQPQTCEQPLEEQIIWGDYTSYWFDGGQLEEYANQRLISAHGYSEYVEPVPAPVWTDRHTSEGSQSYLREMWAPYQHVNDINNIAPSAGEIYRGPCGDVRCNCQRVDPRDFNAYIPSLSEEQGDATAVFQADHIQRMNDRWSAMAAQEEQYSMSQAHQF</sequence>
<protein>
    <submittedName>
        <fullName evidence="1">Uncharacterized protein</fullName>
    </submittedName>
</protein>
<organism evidence="1 2">
    <name type="scientific">Ampelomyces quisqualis</name>
    <name type="common">Powdery mildew agent</name>
    <dbReference type="NCBI Taxonomy" id="50730"/>
    <lineage>
        <taxon>Eukaryota</taxon>
        <taxon>Fungi</taxon>
        <taxon>Dikarya</taxon>
        <taxon>Ascomycota</taxon>
        <taxon>Pezizomycotina</taxon>
        <taxon>Dothideomycetes</taxon>
        <taxon>Pleosporomycetidae</taxon>
        <taxon>Pleosporales</taxon>
        <taxon>Pleosporineae</taxon>
        <taxon>Phaeosphaeriaceae</taxon>
        <taxon>Ampelomyces</taxon>
    </lineage>
</organism>
<keyword evidence="2" id="KW-1185">Reference proteome</keyword>
<reference evidence="1" key="1">
    <citation type="journal article" date="2020" name="Stud. Mycol.">
        <title>101 Dothideomycetes genomes: a test case for predicting lifestyles and emergence of pathogens.</title>
        <authorList>
            <person name="Haridas S."/>
            <person name="Albert R."/>
            <person name="Binder M."/>
            <person name="Bloem J."/>
            <person name="Labutti K."/>
            <person name="Salamov A."/>
            <person name="Andreopoulos B."/>
            <person name="Baker S."/>
            <person name="Barry K."/>
            <person name="Bills G."/>
            <person name="Bluhm B."/>
            <person name="Cannon C."/>
            <person name="Castanera R."/>
            <person name="Culley D."/>
            <person name="Daum C."/>
            <person name="Ezra D."/>
            <person name="Gonzalez J."/>
            <person name="Henrissat B."/>
            <person name="Kuo A."/>
            <person name="Liang C."/>
            <person name="Lipzen A."/>
            <person name="Lutzoni F."/>
            <person name="Magnuson J."/>
            <person name="Mondo S."/>
            <person name="Nolan M."/>
            <person name="Ohm R."/>
            <person name="Pangilinan J."/>
            <person name="Park H.-J."/>
            <person name="Ramirez L."/>
            <person name="Alfaro M."/>
            <person name="Sun H."/>
            <person name="Tritt A."/>
            <person name="Yoshinaga Y."/>
            <person name="Zwiers L.-H."/>
            <person name="Turgeon B."/>
            <person name="Goodwin S."/>
            <person name="Spatafora J."/>
            <person name="Crous P."/>
            <person name="Grigoriev I."/>
        </authorList>
    </citation>
    <scope>NUCLEOTIDE SEQUENCE</scope>
    <source>
        <strain evidence="1">HMLAC05119</strain>
    </source>
</reference>
<dbReference type="Proteomes" id="UP000800096">
    <property type="component" value="Unassembled WGS sequence"/>
</dbReference>
<evidence type="ECO:0000313" key="1">
    <source>
        <dbReference type="EMBL" id="KAF1919629.1"/>
    </source>
</evidence>
<accession>A0A6A5QW91</accession>
<proteinExistence type="predicted"/>
<dbReference type="AlphaFoldDB" id="A0A6A5QW91"/>
<dbReference type="EMBL" id="ML979133">
    <property type="protein sequence ID" value="KAF1919629.1"/>
    <property type="molecule type" value="Genomic_DNA"/>
</dbReference>